<feature type="region of interest" description="Disordered" evidence="1">
    <location>
        <begin position="70"/>
        <end position="109"/>
    </location>
</feature>
<name>A0A0G4GF29_9ALVE</name>
<feature type="compositionally biased region" description="Polar residues" evidence="1">
    <location>
        <begin position="70"/>
        <end position="92"/>
    </location>
</feature>
<dbReference type="EMBL" id="CDMZ01001133">
    <property type="protein sequence ID" value="CEM27784.1"/>
    <property type="molecule type" value="Genomic_DNA"/>
</dbReference>
<evidence type="ECO:0000313" key="3">
    <source>
        <dbReference type="EMBL" id="CEM27784.1"/>
    </source>
</evidence>
<reference evidence="3" key="1">
    <citation type="submission" date="2014-11" db="EMBL/GenBank/DDBJ databases">
        <authorList>
            <person name="Otto D Thomas"/>
            <person name="Naeem Raeece"/>
        </authorList>
    </citation>
    <scope>NUCLEOTIDE SEQUENCE</scope>
</reference>
<sequence length="288" mass="32246">MKKLHIIFASLACFFLLSSSLATARKFRGLLPLENTRFWWEKPSKILEGKTKRAHYPLFRRGPFVALSTQRSDLSVGSDSNEQSPATESGQGPSEVPSEPDDLPFIGPLLPHQQRTRTQHITPLPPECSNVNKYVNADVRSKYGGCLLVTGLTTSGTLLRGETRSDPAQDNLVISIIRKAGKDALREVFQADRPANTDGLRQHVRDDKESLRRLKDMGGSVETELRYPHFDPLALAALHGDSRYLRDVIDTLREEIWKEGSQQEEDHCIKTYLNGVEAKDPADIRSGD</sequence>
<dbReference type="AlphaFoldDB" id="A0A0G4GF29"/>
<feature type="chain" id="PRO_5005190576" evidence="2">
    <location>
        <begin position="25"/>
        <end position="288"/>
    </location>
</feature>
<proteinExistence type="predicted"/>
<accession>A0A0G4GF29</accession>
<evidence type="ECO:0000256" key="2">
    <source>
        <dbReference type="SAM" id="SignalP"/>
    </source>
</evidence>
<organism evidence="3">
    <name type="scientific">Chromera velia CCMP2878</name>
    <dbReference type="NCBI Taxonomy" id="1169474"/>
    <lineage>
        <taxon>Eukaryota</taxon>
        <taxon>Sar</taxon>
        <taxon>Alveolata</taxon>
        <taxon>Colpodellida</taxon>
        <taxon>Chromeraceae</taxon>
        <taxon>Chromera</taxon>
    </lineage>
</organism>
<keyword evidence="2" id="KW-0732">Signal</keyword>
<evidence type="ECO:0000256" key="1">
    <source>
        <dbReference type="SAM" id="MobiDB-lite"/>
    </source>
</evidence>
<protein>
    <submittedName>
        <fullName evidence="3">Uncharacterized protein</fullName>
    </submittedName>
</protein>
<feature type="signal peptide" evidence="2">
    <location>
        <begin position="1"/>
        <end position="24"/>
    </location>
</feature>
<dbReference type="VEuPathDB" id="CryptoDB:Cvel_21519"/>
<gene>
    <name evidence="3" type="ORF">Cvel_21519</name>
</gene>